<dbReference type="InterPro" id="IPR008993">
    <property type="entry name" value="TIMP-like_OB-fold"/>
</dbReference>
<dbReference type="SUPFAM" id="SSF50242">
    <property type="entry name" value="TIMP-like"/>
    <property type="match status" value="1"/>
</dbReference>
<feature type="signal peptide" evidence="4">
    <location>
        <begin position="1"/>
        <end position="21"/>
    </location>
</feature>
<comment type="subcellular location">
    <subcellularLocation>
        <location evidence="1">Secreted</location>
    </subcellularLocation>
</comment>
<dbReference type="GO" id="GO:0005576">
    <property type="term" value="C:extracellular region"/>
    <property type="evidence" value="ECO:0007669"/>
    <property type="project" value="UniProtKB-SubCell"/>
</dbReference>
<comment type="caution">
    <text evidence="5">The sequence shown here is derived from an EMBL/GenBank/DDBJ whole genome shotgun (WGS) entry which is preliminary data.</text>
</comment>
<dbReference type="RefSeq" id="WP_148932730.1">
    <property type="nucleotide sequence ID" value="NZ_VNHS01000013.1"/>
</dbReference>
<evidence type="ECO:0000313" key="5">
    <source>
        <dbReference type="EMBL" id="TYP69726.1"/>
    </source>
</evidence>
<keyword evidence="4" id="KW-0732">Signal</keyword>
<evidence type="ECO:0000256" key="1">
    <source>
        <dbReference type="ARBA" id="ARBA00004613"/>
    </source>
</evidence>
<dbReference type="Gene3D" id="2.40.50.120">
    <property type="match status" value="1"/>
</dbReference>
<evidence type="ECO:0000256" key="4">
    <source>
        <dbReference type="SAM" id="SignalP"/>
    </source>
</evidence>
<sequence>MRKIVALFLLALCAASGIAFPSPSVSYACDCAEPNPAEALANAKLVFTGEVLRVKKQERQARVLGPIEHREANHFKVTESWKGAEQTELIVFDRGSEASCGIDFQVGARYLVYAYQERNGDAYTGQCSVKELTAAASDLRVLGPGVEPQTIFIKDHRPRRLSFRDYRGELVLLGVGLVVLSTAALLVRRRRRRKNG</sequence>
<protein>
    <submittedName>
        <fullName evidence="5">Tissue inhibitor of metalloproteinase</fullName>
    </submittedName>
</protein>
<dbReference type="EMBL" id="VNHS01000013">
    <property type="protein sequence ID" value="TYP69726.1"/>
    <property type="molecule type" value="Genomic_DNA"/>
</dbReference>
<dbReference type="Proteomes" id="UP000323257">
    <property type="component" value="Unassembled WGS sequence"/>
</dbReference>
<dbReference type="Pfam" id="PF00965">
    <property type="entry name" value="TIMP"/>
    <property type="match status" value="1"/>
</dbReference>
<dbReference type="OrthoDB" id="8221747at2"/>
<feature type="chain" id="PRO_5039355045" evidence="4">
    <location>
        <begin position="22"/>
        <end position="196"/>
    </location>
</feature>
<dbReference type="GO" id="GO:0008191">
    <property type="term" value="F:metalloendopeptidase inhibitor activity"/>
    <property type="evidence" value="ECO:0007669"/>
    <property type="project" value="InterPro"/>
</dbReference>
<keyword evidence="3" id="KW-0472">Membrane</keyword>
<evidence type="ECO:0000256" key="2">
    <source>
        <dbReference type="ARBA" id="ARBA00022525"/>
    </source>
</evidence>
<gene>
    <name evidence="5" type="ORF">BCM02_11356</name>
</gene>
<evidence type="ECO:0000313" key="6">
    <source>
        <dbReference type="Proteomes" id="UP000323257"/>
    </source>
</evidence>
<proteinExistence type="predicted"/>
<name>A0A5S5BTU9_9BACL</name>
<reference evidence="5 6" key="1">
    <citation type="submission" date="2019-07" db="EMBL/GenBank/DDBJ databases">
        <title>Genomic Encyclopedia of Type Strains, Phase III (KMG-III): the genomes of soil and plant-associated and newly described type strains.</title>
        <authorList>
            <person name="Whitman W."/>
        </authorList>
    </citation>
    <scope>NUCLEOTIDE SEQUENCE [LARGE SCALE GENOMIC DNA]</scope>
    <source>
        <strain evidence="5 6">BL24</strain>
    </source>
</reference>
<keyword evidence="3" id="KW-0812">Transmembrane</keyword>
<keyword evidence="3" id="KW-1133">Transmembrane helix</keyword>
<evidence type="ECO:0000256" key="3">
    <source>
        <dbReference type="SAM" id="Phobius"/>
    </source>
</evidence>
<dbReference type="InterPro" id="IPR001820">
    <property type="entry name" value="TIMP"/>
</dbReference>
<keyword evidence="6" id="KW-1185">Reference proteome</keyword>
<dbReference type="AlphaFoldDB" id="A0A5S5BTU9"/>
<feature type="transmembrane region" description="Helical" evidence="3">
    <location>
        <begin position="170"/>
        <end position="187"/>
    </location>
</feature>
<keyword evidence="2" id="KW-0964">Secreted</keyword>
<dbReference type="PROSITE" id="PS51257">
    <property type="entry name" value="PROKAR_LIPOPROTEIN"/>
    <property type="match status" value="1"/>
</dbReference>
<accession>A0A5S5BTU9</accession>
<organism evidence="5 6">
    <name type="scientific">Paenibacillus methanolicus</name>
    <dbReference type="NCBI Taxonomy" id="582686"/>
    <lineage>
        <taxon>Bacteria</taxon>
        <taxon>Bacillati</taxon>
        <taxon>Bacillota</taxon>
        <taxon>Bacilli</taxon>
        <taxon>Bacillales</taxon>
        <taxon>Paenibacillaceae</taxon>
        <taxon>Paenibacillus</taxon>
    </lineage>
</organism>